<comment type="similarity">
    <text evidence="1">Belongs to the YciI family.</text>
</comment>
<proteinExistence type="inferred from homology"/>
<comment type="caution">
    <text evidence="3">The sequence shown here is derived from an EMBL/GenBank/DDBJ whole genome shotgun (WGS) entry which is preliminary data.</text>
</comment>
<dbReference type="EMBL" id="JANRHA010000011">
    <property type="protein sequence ID" value="MDG3016198.1"/>
    <property type="molecule type" value="Genomic_DNA"/>
</dbReference>
<name>A0A9X4M1A8_9ACTN</name>
<accession>A0A9X4M1A8</accession>
<feature type="domain" description="YCII-related" evidence="2">
    <location>
        <begin position="11"/>
        <end position="91"/>
    </location>
</feature>
<keyword evidence="4" id="KW-1185">Reference proteome</keyword>
<dbReference type="SUPFAM" id="SSF54909">
    <property type="entry name" value="Dimeric alpha+beta barrel"/>
    <property type="match status" value="1"/>
</dbReference>
<reference evidence="3" key="1">
    <citation type="submission" date="2022-08" db="EMBL/GenBank/DDBJ databases">
        <title>Genome analysis of Corynebacteriales strain.</title>
        <authorList>
            <person name="Lee S.D."/>
        </authorList>
    </citation>
    <scope>NUCLEOTIDE SEQUENCE</scope>
    <source>
        <strain evidence="3">D3-21</strain>
    </source>
</reference>
<dbReference type="InterPro" id="IPR011008">
    <property type="entry name" value="Dimeric_a/b-barrel"/>
</dbReference>
<sequence length="114" mass="12359">MGYFVYKLIPPRPTFVDDQSREESAVMRRHAGYWSTLTAQGVAVLFGPVADPHGVWGLAIVEAGTAHDVHELADEDPAVSSGVCSYAVFPMLSATLRPDAALSCGDRETLRPER</sequence>
<dbReference type="AlphaFoldDB" id="A0A9X4M1A8"/>
<evidence type="ECO:0000259" key="2">
    <source>
        <dbReference type="Pfam" id="PF03795"/>
    </source>
</evidence>
<organism evidence="3 4">
    <name type="scientific">Speluncibacter jeojiensis</name>
    <dbReference type="NCBI Taxonomy" id="2710754"/>
    <lineage>
        <taxon>Bacteria</taxon>
        <taxon>Bacillati</taxon>
        <taxon>Actinomycetota</taxon>
        <taxon>Actinomycetes</taxon>
        <taxon>Mycobacteriales</taxon>
        <taxon>Speluncibacteraceae</taxon>
        <taxon>Speluncibacter</taxon>
    </lineage>
</organism>
<evidence type="ECO:0000313" key="4">
    <source>
        <dbReference type="Proteomes" id="UP001152755"/>
    </source>
</evidence>
<gene>
    <name evidence="3" type="ORF">NVS88_16715</name>
</gene>
<dbReference type="Proteomes" id="UP001152755">
    <property type="component" value="Unassembled WGS sequence"/>
</dbReference>
<evidence type="ECO:0000313" key="3">
    <source>
        <dbReference type="EMBL" id="MDG3016198.1"/>
    </source>
</evidence>
<dbReference type="Gene3D" id="3.30.70.1060">
    <property type="entry name" value="Dimeric alpha+beta barrel"/>
    <property type="match status" value="1"/>
</dbReference>
<protein>
    <submittedName>
        <fullName evidence="3">YciI family protein</fullName>
    </submittedName>
</protein>
<dbReference type="Pfam" id="PF03795">
    <property type="entry name" value="YCII"/>
    <property type="match status" value="1"/>
</dbReference>
<dbReference type="RefSeq" id="WP_277830088.1">
    <property type="nucleotide sequence ID" value="NZ_JAAIVF010000001.1"/>
</dbReference>
<evidence type="ECO:0000256" key="1">
    <source>
        <dbReference type="ARBA" id="ARBA00007689"/>
    </source>
</evidence>
<dbReference type="InterPro" id="IPR005545">
    <property type="entry name" value="YCII"/>
</dbReference>